<protein>
    <submittedName>
        <fullName evidence="2">GNAT family N-acetyltransferase</fullName>
    </submittedName>
</protein>
<evidence type="ECO:0000259" key="1">
    <source>
        <dbReference type="PROSITE" id="PS51186"/>
    </source>
</evidence>
<evidence type="ECO:0000313" key="2">
    <source>
        <dbReference type="EMBL" id="TKC15516.1"/>
    </source>
</evidence>
<proteinExistence type="predicted"/>
<dbReference type="Proteomes" id="UP000307756">
    <property type="component" value="Unassembled WGS sequence"/>
</dbReference>
<dbReference type="EMBL" id="SWBM01000005">
    <property type="protein sequence ID" value="TKC15516.1"/>
    <property type="molecule type" value="Genomic_DNA"/>
</dbReference>
<dbReference type="GO" id="GO:0008999">
    <property type="term" value="F:protein-N-terminal-alanine acetyltransferase activity"/>
    <property type="evidence" value="ECO:0007669"/>
    <property type="project" value="TreeGrafter"/>
</dbReference>
<dbReference type="PANTHER" id="PTHR43792">
    <property type="entry name" value="GNAT FAMILY, PUTATIVE (AFU_ORTHOLOGUE AFUA_3G00765)-RELATED-RELATED"/>
    <property type="match status" value="1"/>
</dbReference>
<dbReference type="Gene3D" id="3.40.630.30">
    <property type="match status" value="1"/>
</dbReference>
<dbReference type="OrthoDB" id="9785602at2"/>
<sequence length="182" mass="21304">MEIFPILETNRLVLRKVTKDDAEDILKYLSDEEVMKYYGLDPFETIEDVMDEISWYQSIFENKTGIRWGISLKEQGKMIGSCGFHNRVSQHSRTEIGFELSQEYWGQGIAGEAIGAILQYSFEHMDLNRIEALIEPPNLPSQKLVEKQGFVREGLLRQYEYTSGKFDDLYMYSMLKQDFESR</sequence>
<dbReference type="Pfam" id="PF13302">
    <property type="entry name" value="Acetyltransf_3"/>
    <property type="match status" value="1"/>
</dbReference>
<dbReference type="SUPFAM" id="SSF55729">
    <property type="entry name" value="Acyl-CoA N-acyltransferases (Nat)"/>
    <property type="match status" value="1"/>
</dbReference>
<dbReference type="AlphaFoldDB" id="A0A4U1D368"/>
<organism evidence="2 3">
    <name type="scientific">Robertmurraya kyonggiensis</name>
    <dbReference type="NCBI Taxonomy" id="1037680"/>
    <lineage>
        <taxon>Bacteria</taxon>
        <taxon>Bacillati</taxon>
        <taxon>Bacillota</taxon>
        <taxon>Bacilli</taxon>
        <taxon>Bacillales</taxon>
        <taxon>Bacillaceae</taxon>
        <taxon>Robertmurraya</taxon>
    </lineage>
</organism>
<dbReference type="GO" id="GO:0005737">
    <property type="term" value="C:cytoplasm"/>
    <property type="evidence" value="ECO:0007669"/>
    <property type="project" value="TreeGrafter"/>
</dbReference>
<name>A0A4U1D368_9BACI</name>
<dbReference type="InterPro" id="IPR051531">
    <property type="entry name" value="N-acetyltransferase"/>
</dbReference>
<dbReference type="InterPro" id="IPR000182">
    <property type="entry name" value="GNAT_dom"/>
</dbReference>
<evidence type="ECO:0000313" key="3">
    <source>
        <dbReference type="Proteomes" id="UP000307756"/>
    </source>
</evidence>
<comment type="caution">
    <text evidence="2">The sequence shown here is derived from an EMBL/GenBank/DDBJ whole genome shotgun (WGS) entry which is preliminary data.</text>
</comment>
<keyword evidence="2" id="KW-0808">Transferase</keyword>
<dbReference type="PANTHER" id="PTHR43792:SF9">
    <property type="entry name" value="RIBOSOMAL-PROTEIN-ALANINE ACETYLTRANSFERASE"/>
    <property type="match status" value="1"/>
</dbReference>
<feature type="domain" description="N-acetyltransferase" evidence="1">
    <location>
        <begin position="12"/>
        <end position="176"/>
    </location>
</feature>
<gene>
    <name evidence="2" type="ORF">FA727_17995</name>
</gene>
<reference evidence="2 3" key="1">
    <citation type="journal article" date="2011" name="J. Microbiol.">
        <title>Bacillus kyonggiensis sp. nov., isolated from soil of a lettuce field.</title>
        <authorList>
            <person name="Dong K."/>
            <person name="Lee S."/>
        </authorList>
    </citation>
    <scope>NUCLEOTIDE SEQUENCE [LARGE SCALE GENOMIC DNA]</scope>
    <source>
        <strain evidence="2 3">NB22</strain>
    </source>
</reference>
<dbReference type="InterPro" id="IPR016181">
    <property type="entry name" value="Acyl_CoA_acyltransferase"/>
</dbReference>
<accession>A0A4U1D368</accession>
<keyword evidence="3" id="KW-1185">Reference proteome</keyword>
<dbReference type="PROSITE" id="PS51186">
    <property type="entry name" value="GNAT"/>
    <property type="match status" value="1"/>
</dbReference>